<evidence type="ECO:0000313" key="2">
    <source>
        <dbReference type="Proteomes" id="UP000587462"/>
    </source>
</evidence>
<accession>A0A7Y7E7U7</accession>
<protein>
    <submittedName>
        <fullName evidence="1">Uncharacterized protein</fullName>
    </submittedName>
</protein>
<keyword evidence="2" id="KW-1185">Reference proteome</keyword>
<gene>
    <name evidence="1" type="ORF">HG542_13330</name>
</gene>
<dbReference type="EMBL" id="JABBXF010000027">
    <property type="protein sequence ID" value="NVK78647.1"/>
    <property type="molecule type" value="Genomic_DNA"/>
</dbReference>
<proteinExistence type="predicted"/>
<name>A0A7Y7E7U7_STRMO</name>
<dbReference type="RefSeq" id="WP_171080956.1">
    <property type="nucleotide sequence ID" value="NZ_BNBU01000010.1"/>
</dbReference>
<dbReference type="AlphaFoldDB" id="A0A7Y7E7U7"/>
<comment type="caution">
    <text evidence="1">The sequence shown here is derived from an EMBL/GenBank/DDBJ whole genome shotgun (WGS) entry which is preliminary data.</text>
</comment>
<organism evidence="1 2">
    <name type="scientific">Streptomyces morookaense</name>
    <name type="common">Streptoverticillium morookaense</name>
    <dbReference type="NCBI Taxonomy" id="1970"/>
    <lineage>
        <taxon>Bacteria</taxon>
        <taxon>Bacillati</taxon>
        <taxon>Actinomycetota</taxon>
        <taxon>Actinomycetes</taxon>
        <taxon>Kitasatosporales</taxon>
        <taxon>Streptomycetaceae</taxon>
        <taxon>Streptomyces</taxon>
    </lineage>
</organism>
<sequence>MGQRDHGDAMPAHLRQAVLPCAVEVINLLEEVLRYCAPDRAEHGWARMCMYRSSDAMDTLGRLTGVIAAELVAGGRDPRGVQRLLRSDVERLRTSDLARVDGASYSSDDLEYIPQWLHEQVQRSVGHVLLRLNQVIVVGHQEKNPDWYRHCLYSLSEMMDELGCLNRAIAVVNADVLNRETLARYQHLFQQRSRRDMPDAEDFSYRAGLLGLLMPNKGSAWYVIGQSRARRRNDPKADSHEWRVLQMLAALDMALQGLRWMGADGRLLDSRRLPAVSYINALTAVEHDDDEEFPPLYWLPPEERAQAQRAMEKAFGAETVQAAQASIPSER</sequence>
<reference evidence="1 2" key="1">
    <citation type="submission" date="2020-04" db="EMBL/GenBank/DDBJ databases">
        <title>Draft Genome Sequence of Streptomyces morookaense DSM 40503, an 8-azaguanine-producing strain.</title>
        <authorList>
            <person name="Qi J."/>
            <person name="Gao J.-M."/>
        </authorList>
    </citation>
    <scope>NUCLEOTIDE SEQUENCE [LARGE SCALE GENOMIC DNA]</scope>
    <source>
        <strain evidence="1 2">DSM 40503</strain>
    </source>
</reference>
<evidence type="ECO:0000313" key="1">
    <source>
        <dbReference type="EMBL" id="NVK78647.1"/>
    </source>
</evidence>
<dbReference type="Proteomes" id="UP000587462">
    <property type="component" value="Unassembled WGS sequence"/>
</dbReference>